<evidence type="ECO:0000259" key="1">
    <source>
        <dbReference type="PROSITE" id="PS50878"/>
    </source>
</evidence>
<dbReference type="PROSITE" id="PS50878">
    <property type="entry name" value="RT_POL"/>
    <property type="match status" value="1"/>
</dbReference>
<dbReference type="GO" id="GO:0003964">
    <property type="term" value="F:RNA-directed DNA polymerase activity"/>
    <property type="evidence" value="ECO:0007669"/>
    <property type="project" value="UniProtKB-KW"/>
</dbReference>
<protein>
    <submittedName>
        <fullName evidence="2">RNA-directed DNA polymerase from mobile element jockey</fullName>
    </submittedName>
</protein>
<dbReference type="PANTHER" id="PTHR47510">
    <property type="entry name" value="REVERSE TRANSCRIPTASE DOMAIN-CONTAINING PROTEIN"/>
    <property type="match status" value="1"/>
</dbReference>
<proteinExistence type="predicted"/>
<keyword evidence="2" id="KW-0548">Nucleotidyltransferase</keyword>
<dbReference type="Pfam" id="PF00078">
    <property type="entry name" value="RVT_1"/>
    <property type="match status" value="1"/>
</dbReference>
<feature type="non-terminal residue" evidence="2">
    <location>
        <position position="145"/>
    </location>
</feature>
<reference evidence="2" key="2">
    <citation type="submission" date="2014-07" db="EMBL/GenBank/DDBJ databases">
        <authorList>
            <person name="Hull J."/>
        </authorList>
    </citation>
    <scope>NUCLEOTIDE SEQUENCE</scope>
</reference>
<name>A0A0A9YKK7_LYGHE</name>
<feature type="domain" description="Reverse transcriptase" evidence="1">
    <location>
        <begin position="27"/>
        <end position="145"/>
    </location>
</feature>
<sequence length="145" mass="16434">DIYGIKTKMIKHIAQVIYIPLTHLINESVIEGVFPKVLKEAMVIPVFKNGEQSVVSNYRPISLLPIISKIFEHIMKDQISSYFESKKLLAPQQFGFRPGVSTSDAIMSFLDFCTECFEEGKFARVTLFDLSKAFDCVSHEILLGK</sequence>
<dbReference type="PANTHER" id="PTHR47510:SF3">
    <property type="entry name" value="ENDO_EXONUCLEASE_PHOSPHATASE DOMAIN-CONTAINING PROTEIN"/>
    <property type="match status" value="1"/>
</dbReference>
<keyword evidence="2" id="KW-0808">Transferase</keyword>
<dbReference type="EMBL" id="GBHO01011458">
    <property type="protein sequence ID" value="JAG32146.1"/>
    <property type="molecule type" value="Transcribed_RNA"/>
</dbReference>
<dbReference type="InterPro" id="IPR043502">
    <property type="entry name" value="DNA/RNA_pol_sf"/>
</dbReference>
<reference evidence="2" key="1">
    <citation type="journal article" date="2014" name="PLoS ONE">
        <title>Transcriptome-Based Identification of ABC Transporters in the Western Tarnished Plant Bug Lygus hesperus.</title>
        <authorList>
            <person name="Hull J.J."/>
            <person name="Chaney K."/>
            <person name="Geib S.M."/>
            <person name="Fabrick J.A."/>
            <person name="Brent C.S."/>
            <person name="Walsh D."/>
            <person name="Lavine L.C."/>
        </authorList>
    </citation>
    <scope>NUCLEOTIDE SEQUENCE</scope>
</reference>
<organism evidence="2">
    <name type="scientific">Lygus hesperus</name>
    <name type="common">Western plant bug</name>
    <dbReference type="NCBI Taxonomy" id="30085"/>
    <lineage>
        <taxon>Eukaryota</taxon>
        <taxon>Metazoa</taxon>
        <taxon>Ecdysozoa</taxon>
        <taxon>Arthropoda</taxon>
        <taxon>Hexapoda</taxon>
        <taxon>Insecta</taxon>
        <taxon>Pterygota</taxon>
        <taxon>Neoptera</taxon>
        <taxon>Paraneoptera</taxon>
        <taxon>Hemiptera</taxon>
        <taxon>Heteroptera</taxon>
        <taxon>Panheteroptera</taxon>
        <taxon>Cimicomorpha</taxon>
        <taxon>Miridae</taxon>
        <taxon>Mirini</taxon>
        <taxon>Lygus</taxon>
    </lineage>
</organism>
<dbReference type="AlphaFoldDB" id="A0A0A9YKK7"/>
<feature type="non-terminal residue" evidence="2">
    <location>
        <position position="1"/>
    </location>
</feature>
<gene>
    <name evidence="2" type="primary">pol_180</name>
    <name evidence="2" type="ORF">CM83_105751</name>
</gene>
<accession>A0A0A9YKK7</accession>
<dbReference type="SUPFAM" id="SSF56672">
    <property type="entry name" value="DNA/RNA polymerases"/>
    <property type="match status" value="1"/>
</dbReference>
<dbReference type="InterPro" id="IPR000477">
    <property type="entry name" value="RT_dom"/>
</dbReference>
<keyword evidence="2" id="KW-0695">RNA-directed DNA polymerase</keyword>
<evidence type="ECO:0000313" key="2">
    <source>
        <dbReference type="EMBL" id="JAG32146.1"/>
    </source>
</evidence>